<dbReference type="InterPro" id="IPR003425">
    <property type="entry name" value="CCB3/YggT"/>
</dbReference>
<feature type="transmembrane region" description="Helical" evidence="1">
    <location>
        <begin position="160"/>
        <end position="181"/>
    </location>
</feature>
<evidence type="ECO:0000313" key="2">
    <source>
        <dbReference type="EMBL" id="MFJ5447198.1"/>
    </source>
</evidence>
<accession>A0ABW8GQN3</accession>
<dbReference type="EMBL" id="JBIWXY010000003">
    <property type="protein sequence ID" value="MFJ5447198.1"/>
    <property type="molecule type" value="Genomic_DNA"/>
</dbReference>
<evidence type="ECO:0000256" key="1">
    <source>
        <dbReference type="SAM" id="Phobius"/>
    </source>
</evidence>
<keyword evidence="1" id="KW-0472">Membrane</keyword>
<dbReference type="Pfam" id="PF02325">
    <property type="entry name" value="CCB3_YggT"/>
    <property type="match status" value="2"/>
</dbReference>
<protein>
    <submittedName>
        <fullName evidence="2">YggT family protein</fullName>
    </submittedName>
</protein>
<gene>
    <name evidence="2" type="ORF">ACIKP9_13230</name>
</gene>
<reference evidence="2 3" key="1">
    <citation type="submission" date="2024-11" db="EMBL/GenBank/DDBJ databases">
        <authorList>
            <person name="Kaparullina E.N."/>
            <person name="Delegan Y.A."/>
            <person name="Doronina N.V."/>
        </authorList>
    </citation>
    <scope>NUCLEOTIDE SEQUENCE [LARGE SCALE GENOMIC DNA]</scope>
    <source>
        <strain evidence="2 3">7sh_L</strain>
    </source>
</reference>
<feature type="transmembrane region" description="Helical" evidence="1">
    <location>
        <begin position="6"/>
        <end position="27"/>
    </location>
</feature>
<keyword evidence="1" id="KW-1133">Transmembrane helix</keyword>
<feature type="transmembrane region" description="Helical" evidence="1">
    <location>
        <begin position="117"/>
        <end position="140"/>
    </location>
</feature>
<dbReference type="RefSeq" id="WP_400883814.1">
    <property type="nucleotide sequence ID" value="NZ_JBIWXY010000003.1"/>
</dbReference>
<dbReference type="Proteomes" id="UP001617669">
    <property type="component" value="Unassembled WGS sequence"/>
</dbReference>
<keyword evidence="1" id="KW-0812">Transmembrane</keyword>
<proteinExistence type="predicted"/>
<comment type="caution">
    <text evidence="2">The sequence shown here is derived from an EMBL/GenBank/DDBJ whole genome shotgun (WGS) entry which is preliminary data.</text>
</comment>
<feature type="transmembrane region" description="Helical" evidence="1">
    <location>
        <begin position="56"/>
        <end position="78"/>
    </location>
</feature>
<sequence length="191" mass="21293">MINNALQFLLHTILGLFTLALLLRFYLQLTRAPFQNPVSQAIVAITNFAVKPMRRFIPGIAGVDTSTLLLAFITQFLLQTGSKLISNYPLLVADNTIWIALLGLAFVGLLKLSIYIFLYAVFLQAILSWVNPYTILTPVLDALTRPVLKPLRNRIPTAGGFDLTPLVVFILAELILIVVITPTEMQLLRLF</sequence>
<organism evidence="2 3">
    <name type="scientific">Methylobacillus methanolivorans</name>
    <dbReference type="NCBI Taxonomy" id="1848927"/>
    <lineage>
        <taxon>Bacteria</taxon>
        <taxon>Pseudomonadati</taxon>
        <taxon>Pseudomonadota</taxon>
        <taxon>Betaproteobacteria</taxon>
        <taxon>Nitrosomonadales</taxon>
        <taxon>Methylophilaceae</taxon>
        <taxon>Methylobacillus</taxon>
    </lineage>
</organism>
<keyword evidence="3" id="KW-1185">Reference proteome</keyword>
<feature type="transmembrane region" description="Helical" evidence="1">
    <location>
        <begin position="90"/>
        <end position="110"/>
    </location>
</feature>
<evidence type="ECO:0000313" key="3">
    <source>
        <dbReference type="Proteomes" id="UP001617669"/>
    </source>
</evidence>
<name>A0ABW8GQN3_9PROT</name>